<gene>
    <name evidence="1" type="ORF">SAMN05421541_103274</name>
</gene>
<keyword evidence="2" id="KW-1185">Reference proteome</keyword>
<evidence type="ECO:0000313" key="2">
    <source>
        <dbReference type="Proteomes" id="UP000199645"/>
    </source>
</evidence>
<sequence>MAGYGVTFGDGGPVSGRKIIGLPASLESGDRMKTCLPVPAMLRRAAAGA</sequence>
<name>A0A1I2CZB1_9ACTN</name>
<protein>
    <submittedName>
        <fullName evidence="1">Uncharacterized protein</fullName>
    </submittedName>
</protein>
<accession>A0A1I2CZB1</accession>
<organism evidence="1 2">
    <name type="scientific">Actinoplanes philippinensis</name>
    <dbReference type="NCBI Taxonomy" id="35752"/>
    <lineage>
        <taxon>Bacteria</taxon>
        <taxon>Bacillati</taxon>
        <taxon>Actinomycetota</taxon>
        <taxon>Actinomycetes</taxon>
        <taxon>Micromonosporales</taxon>
        <taxon>Micromonosporaceae</taxon>
        <taxon>Actinoplanes</taxon>
    </lineage>
</organism>
<dbReference type="EMBL" id="FONV01000003">
    <property type="protein sequence ID" value="SFE73113.1"/>
    <property type="molecule type" value="Genomic_DNA"/>
</dbReference>
<reference evidence="1 2" key="1">
    <citation type="submission" date="2016-10" db="EMBL/GenBank/DDBJ databases">
        <authorList>
            <person name="de Groot N.N."/>
        </authorList>
    </citation>
    <scope>NUCLEOTIDE SEQUENCE [LARGE SCALE GENOMIC DNA]</scope>
    <source>
        <strain evidence="1 2">DSM 43019</strain>
    </source>
</reference>
<dbReference type="Proteomes" id="UP000199645">
    <property type="component" value="Unassembled WGS sequence"/>
</dbReference>
<dbReference type="AlphaFoldDB" id="A0A1I2CZB1"/>
<evidence type="ECO:0000313" key="1">
    <source>
        <dbReference type="EMBL" id="SFE73113.1"/>
    </source>
</evidence>
<proteinExistence type="predicted"/>
<dbReference type="STRING" id="35752.SAMN05421541_103274"/>